<dbReference type="GO" id="GO:0006423">
    <property type="term" value="P:cysteinyl-tRNA aminoacylation"/>
    <property type="evidence" value="ECO:0007669"/>
    <property type="project" value="InterPro"/>
</dbReference>
<dbReference type="AlphaFoldDB" id="A0A7R9Q9M5"/>
<evidence type="ECO:0000259" key="1">
    <source>
        <dbReference type="Pfam" id="PF09190"/>
    </source>
</evidence>
<feature type="domain" description="Cysteinyl-tRNA synthetase class Ia DALR" evidence="1">
    <location>
        <begin position="44"/>
        <end position="62"/>
    </location>
</feature>
<dbReference type="Gene3D" id="1.20.120.640">
    <property type="entry name" value="Anticodon-binding domain of a subclass of class I aminoacyl-tRNA synthetases"/>
    <property type="match status" value="1"/>
</dbReference>
<dbReference type="SUPFAM" id="SSF52374">
    <property type="entry name" value="Nucleotidylyl transferase"/>
    <property type="match status" value="1"/>
</dbReference>
<accession>A0A7R9Q9M5</accession>
<dbReference type="Proteomes" id="UP000728032">
    <property type="component" value="Unassembled WGS sequence"/>
</dbReference>
<dbReference type="EMBL" id="OC914838">
    <property type="protein sequence ID" value="CAD7636628.1"/>
    <property type="molecule type" value="Genomic_DNA"/>
</dbReference>
<sequence>MSKSLGNFFTIRDVMEKFHPEVIPYQQVYGDKTTDLLDETLVERFNSAMRDDFNTSEAIATLVKKHLVYPKLILKISFNNVLMPRKIKTLPVQMKSVSLCLLKV</sequence>
<dbReference type="EMBL" id="CAJPVJ010000013">
    <property type="protein sequence ID" value="CAG2157991.1"/>
    <property type="molecule type" value="Genomic_DNA"/>
</dbReference>
<organism evidence="2">
    <name type="scientific">Oppiella nova</name>
    <dbReference type="NCBI Taxonomy" id="334625"/>
    <lineage>
        <taxon>Eukaryota</taxon>
        <taxon>Metazoa</taxon>
        <taxon>Ecdysozoa</taxon>
        <taxon>Arthropoda</taxon>
        <taxon>Chelicerata</taxon>
        <taxon>Arachnida</taxon>
        <taxon>Acari</taxon>
        <taxon>Acariformes</taxon>
        <taxon>Sarcoptiformes</taxon>
        <taxon>Oribatida</taxon>
        <taxon>Brachypylina</taxon>
        <taxon>Oppioidea</taxon>
        <taxon>Oppiidae</taxon>
        <taxon>Oppiella</taxon>
    </lineage>
</organism>
<evidence type="ECO:0000313" key="2">
    <source>
        <dbReference type="EMBL" id="CAD7636628.1"/>
    </source>
</evidence>
<dbReference type="Pfam" id="PF09190">
    <property type="entry name" value="DALR_2"/>
    <property type="match status" value="1"/>
</dbReference>
<reference evidence="2" key="1">
    <citation type="submission" date="2020-11" db="EMBL/GenBank/DDBJ databases">
        <authorList>
            <person name="Tran Van P."/>
        </authorList>
    </citation>
    <scope>NUCLEOTIDE SEQUENCE</scope>
</reference>
<gene>
    <name evidence="2" type="ORF">ONB1V03_LOCUS312</name>
</gene>
<evidence type="ECO:0000313" key="3">
    <source>
        <dbReference type="Proteomes" id="UP000728032"/>
    </source>
</evidence>
<dbReference type="InterPro" id="IPR015273">
    <property type="entry name" value="Cys-tRNA-synt_Ia_DALR"/>
</dbReference>
<keyword evidence="3" id="KW-1185">Reference proteome</keyword>
<protein>
    <recommendedName>
        <fullName evidence="1">Cysteinyl-tRNA synthetase class Ia DALR domain-containing protein</fullName>
    </recommendedName>
</protein>
<dbReference type="GO" id="GO:0004817">
    <property type="term" value="F:cysteine-tRNA ligase activity"/>
    <property type="evidence" value="ECO:0007669"/>
    <property type="project" value="InterPro"/>
</dbReference>
<dbReference type="GO" id="GO:0005524">
    <property type="term" value="F:ATP binding"/>
    <property type="evidence" value="ECO:0007669"/>
    <property type="project" value="InterPro"/>
</dbReference>
<proteinExistence type="predicted"/>
<name>A0A7R9Q9M5_9ACAR</name>
<dbReference type="GO" id="GO:0005737">
    <property type="term" value="C:cytoplasm"/>
    <property type="evidence" value="ECO:0007669"/>
    <property type="project" value="InterPro"/>
</dbReference>
<dbReference type="OrthoDB" id="438179at2759"/>